<reference evidence="4" key="1">
    <citation type="journal article" date="2019" name="Int. J. Syst. Evol. Microbiol.">
        <title>The Global Catalogue of Microorganisms (GCM) 10K type strain sequencing project: providing services to taxonomists for standard genome sequencing and annotation.</title>
        <authorList>
            <consortium name="The Broad Institute Genomics Platform"/>
            <consortium name="The Broad Institute Genome Sequencing Center for Infectious Disease"/>
            <person name="Wu L."/>
            <person name="Ma J."/>
        </authorList>
    </citation>
    <scope>NUCLEOTIDE SEQUENCE [LARGE SCALE GENOMIC DNA]</scope>
    <source>
        <strain evidence="4">CGMCC 1.12295</strain>
    </source>
</reference>
<feature type="region of interest" description="Disordered" evidence="2">
    <location>
        <begin position="1"/>
        <end position="21"/>
    </location>
</feature>
<dbReference type="Proteomes" id="UP001597301">
    <property type="component" value="Unassembled WGS sequence"/>
</dbReference>
<accession>A0ABW4KHA9</accession>
<comment type="caution">
    <text evidence="3">The sequence shown here is derived from an EMBL/GenBank/DDBJ whole genome shotgun (WGS) entry which is preliminary data.</text>
</comment>
<proteinExistence type="predicted"/>
<protein>
    <submittedName>
        <fullName evidence="3">Uncharacterized protein</fullName>
    </submittedName>
</protein>
<keyword evidence="1" id="KW-0175">Coiled coil</keyword>
<organism evidence="3 4">
    <name type="scientific">Siminovitchia sediminis</name>
    <dbReference type="NCBI Taxonomy" id="1274353"/>
    <lineage>
        <taxon>Bacteria</taxon>
        <taxon>Bacillati</taxon>
        <taxon>Bacillota</taxon>
        <taxon>Bacilli</taxon>
        <taxon>Bacillales</taxon>
        <taxon>Bacillaceae</taxon>
        <taxon>Siminovitchia</taxon>
    </lineage>
</organism>
<feature type="coiled-coil region" evidence="1">
    <location>
        <begin position="22"/>
        <end position="49"/>
    </location>
</feature>
<evidence type="ECO:0000256" key="1">
    <source>
        <dbReference type="SAM" id="Coils"/>
    </source>
</evidence>
<gene>
    <name evidence="3" type="ORF">ACFSCZ_08150</name>
</gene>
<sequence length="49" mass="5737">MGKDDKKSMNFENSATPQDEIMNKVNQTYDEMVQDVKNLINENDKENNE</sequence>
<evidence type="ECO:0000313" key="4">
    <source>
        <dbReference type="Proteomes" id="UP001597301"/>
    </source>
</evidence>
<name>A0ABW4KHA9_9BACI</name>
<dbReference type="RefSeq" id="WP_380773378.1">
    <property type="nucleotide sequence ID" value="NZ_JBHUEO010000018.1"/>
</dbReference>
<dbReference type="EMBL" id="JBHUEO010000018">
    <property type="protein sequence ID" value="MFD1706726.1"/>
    <property type="molecule type" value="Genomic_DNA"/>
</dbReference>
<keyword evidence="4" id="KW-1185">Reference proteome</keyword>
<evidence type="ECO:0000256" key="2">
    <source>
        <dbReference type="SAM" id="MobiDB-lite"/>
    </source>
</evidence>
<evidence type="ECO:0000313" key="3">
    <source>
        <dbReference type="EMBL" id="MFD1706726.1"/>
    </source>
</evidence>